<gene>
    <name evidence="2" type="ORF">HCJ95_04280</name>
</gene>
<dbReference type="Proteomes" id="UP000635996">
    <property type="component" value="Unassembled WGS sequence"/>
</dbReference>
<comment type="caution">
    <text evidence="2">The sequence shown here is derived from an EMBL/GenBank/DDBJ whole genome shotgun (WGS) entry which is preliminary data.</text>
</comment>
<name>A0ABX0YLY0_STRTL</name>
<proteinExistence type="predicted"/>
<protein>
    <recommendedName>
        <fullName evidence="1">C3H1-type domain-containing protein</fullName>
    </recommendedName>
</protein>
<keyword evidence="3" id="KW-1185">Reference proteome</keyword>
<evidence type="ECO:0000313" key="2">
    <source>
        <dbReference type="EMBL" id="NJP13528.1"/>
    </source>
</evidence>
<feature type="domain" description="C3H1-type" evidence="1">
    <location>
        <begin position="56"/>
        <end position="84"/>
    </location>
</feature>
<accession>A0ABX0YLY0</accession>
<sequence>MKQQEITDALRRAFEANEADFSSIEDQVRTRQATARERLTRSGWNDQGDFHCLACPCPHFLQGGHEGRCRRGSCGHSLLSHDLPR</sequence>
<dbReference type="EMBL" id="JAATEL010000003">
    <property type="protein sequence ID" value="NJP13528.1"/>
    <property type="molecule type" value="Genomic_DNA"/>
</dbReference>
<evidence type="ECO:0000259" key="1">
    <source>
        <dbReference type="PROSITE" id="PS50103"/>
    </source>
</evidence>
<dbReference type="PROSITE" id="PS50103">
    <property type="entry name" value="ZF_C3H1"/>
    <property type="match status" value="1"/>
</dbReference>
<dbReference type="RefSeq" id="WP_168130976.1">
    <property type="nucleotide sequence ID" value="NZ_BMVZ01000001.1"/>
</dbReference>
<evidence type="ECO:0000313" key="3">
    <source>
        <dbReference type="Proteomes" id="UP000635996"/>
    </source>
</evidence>
<dbReference type="InterPro" id="IPR000571">
    <property type="entry name" value="Znf_CCCH"/>
</dbReference>
<organism evidence="2 3">
    <name type="scientific">Streptomyces thermoviolaceus subsp. thermoviolaceus</name>
    <dbReference type="NCBI Taxonomy" id="66860"/>
    <lineage>
        <taxon>Bacteria</taxon>
        <taxon>Bacillati</taxon>
        <taxon>Actinomycetota</taxon>
        <taxon>Actinomycetes</taxon>
        <taxon>Kitasatosporales</taxon>
        <taxon>Streptomycetaceae</taxon>
        <taxon>Streptomyces</taxon>
    </lineage>
</organism>
<reference evidence="2 3" key="1">
    <citation type="submission" date="2020-03" db="EMBL/GenBank/DDBJ databases">
        <title>WGS of actinomycetes isolated from Thailand.</title>
        <authorList>
            <person name="Thawai C."/>
        </authorList>
    </citation>
    <scope>NUCLEOTIDE SEQUENCE [LARGE SCALE GENOMIC DNA]</scope>
    <source>
        <strain evidence="2 3">NBRC 13905</strain>
    </source>
</reference>